<evidence type="ECO:0000259" key="7">
    <source>
        <dbReference type="PROSITE" id="PS50405"/>
    </source>
</evidence>
<dbReference type="SFLD" id="SFLDG00363">
    <property type="entry name" value="AMPS_(cytGST):_Alpha-__Mu-__Pi"/>
    <property type="match status" value="1"/>
</dbReference>
<dbReference type="InterPro" id="IPR004046">
    <property type="entry name" value="GST_C"/>
</dbReference>
<dbReference type="GO" id="GO:0004364">
    <property type="term" value="F:glutathione transferase activity"/>
    <property type="evidence" value="ECO:0007669"/>
    <property type="project" value="UniProtKB-EC"/>
</dbReference>
<dbReference type="Proteomes" id="UP000691718">
    <property type="component" value="Unassembled WGS sequence"/>
</dbReference>
<dbReference type="SFLD" id="SFLDS00019">
    <property type="entry name" value="Glutathione_Transferase_(cytos"/>
    <property type="match status" value="1"/>
</dbReference>
<dbReference type="PROSITE" id="PS50405">
    <property type="entry name" value="GST_CTER"/>
    <property type="match status" value="1"/>
</dbReference>
<keyword evidence="9" id="KW-1185">Reference proteome</keyword>
<dbReference type="CDD" id="cd03192">
    <property type="entry name" value="GST_C_Sigma_like"/>
    <property type="match status" value="1"/>
</dbReference>
<name>A0A8S3W6D5_PARAO</name>
<dbReference type="AlphaFoldDB" id="A0A8S3W6D5"/>
<evidence type="ECO:0000256" key="2">
    <source>
        <dbReference type="ARBA" id="ARBA00012452"/>
    </source>
</evidence>
<evidence type="ECO:0000313" key="9">
    <source>
        <dbReference type="Proteomes" id="UP000691718"/>
    </source>
</evidence>
<evidence type="ECO:0000256" key="3">
    <source>
        <dbReference type="ARBA" id="ARBA00022679"/>
    </source>
</evidence>
<dbReference type="InterPro" id="IPR050213">
    <property type="entry name" value="GST_superfamily"/>
</dbReference>
<sequence>MLKQVTMPKVVFKYFNIKGLGEGGRMLLAYGGVGFEDHRVTEEEWLDLKPQTPFGQLPVLEIDGKQYAQSLAIYRYLGRKFGLAGEDTEEDFQIDQAIDFFYDIRLKAAEVFHETDEELQAKMQDDLVTNYYPIVLKKLDDIIIENNGHLAAGKLTWADFLFAGMYDCFKMVLGIPDLDEKYPSFKKLHHTVVSLPGVEEYCKNAPKCEF</sequence>
<dbReference type="GO" id="GO:0006749">
    <property type="term" value="P:glutathione metabolic process"/>
    <property type="evidence" value="ECO:0007669"/>
    <property type="project" value="TreeGrafter"/>
</dbReference>
<organism evidence="8 9">
    <name type="scientific">Parnassius apollo</name>
    <name type="common">Apollo butterfly</name>
    <name type="synonym">Papilio apollo</name>
    <dbReference type="NCBI Taxonomy" id="110799"/>
    <lineage>
        <taxon>Eukaryota</taxon>
        <taxon>Metazoa</taxon>
        <taxon>Ecdysozoa</taxon>
        <taxon>Arthropoda</taxon>
        <taxon>Hexapoda</taxon>
        <taxon>Insecta</taxon>
        <taxon>Pterygota</taxon>
        <taxon>Neoptera</taxon>
        <taxon>Endopterygota</taxon>
        <taxon>Lepidoptera</taxon>
        <taxon>Glossata</taxon>
        <taxon>Ditrysia</taxon>
        <taxon>Papilionoidea</taxon>
        <taxon>Papilionidae</taxon>
        <taxon>Parnassiinae</taxon>
        <taxon>Parnassini</taxon>
        <taxon>Parnassius</taxon>
        <taxon>Parnassius</taxon>
    </lineage>
</organism>
<dbReference type="Pfam" id="PF14497">
    <property type="entry name" value="GST_C_3"/>
    <property type="match status" value="1"/>
</dbReference>
<dbReference type="InterPro" id="IPR004045">
    <property type="entry name" value="Glutathione_S-Trfase_N"/>
</dbReference>
<evidence type="ECO:0000313" key="8">
    <source>
        <dbReference type="EMBL" id="CAG4942566.1"/>
    </source>
</evidence>
<reference evidence="8" key="1">
    <citation type="submission" date="2021-04" db="EMBL/GenBank/DDBJ databases">
        <authorList>
            <person name="Tunstrom K."/>
        </authorList>
    </citation>
    <scope>NUCLEOTIDE SEQUENCE</scope>
</reference>
<dbReference type="PROSITE" id="PS50404">
    <property type="entry name" value="GST_NTER"/>
    <property type="match status" value="1"/>
</dbReference>
<evidence type="ECO:0000256" key="4">
    <source>
        <dbReference type="ARBA" id="ARBA00038317"/>
    </source>
</evidence>
<accession>A0A8S3W6D5</accession>
<dbReference type="SFLD" id="SFLDG01205">
    <property type="entry name" value="AMPS.1"/>
    <property type="match status" value="1"/>
</dbReference>
<comment type="caution">
    <text evidence="8">The sequence shown here is derived from an EMBL/GenBank/DDBJ whole genome shotgun (WGS) entry which is preliminary data.</text>
</comment>
<dbReference type="PANTHER" id="PTHR11571">
    <property type="entry name" value="GLUTATHIONE S-TRANSFERASE"/>
    <property type="match status" value="1"/>
</dbReference>
<dbReference type="FunFam" id="3.40.30.10:FF:000035">
    <property type="entry name" value="hematopoietic prostaglandin D synthase"/>
    <property type="match status" value="1"/>
</dbReference>
<dbReference type="PANTHER" id="PTHR11571:SF224">
    <property type="entry name" value="HEMATOPOIETIC PROSTAGLANDIN D SYNTHASE"/>
    <property type="match status" value="1"/>
</dbReference>
<proteinExistence type="inferred from homology"/>
<dbReference type="InterPro" id="IPR010987">
    <property type="entry name" value="Glutathione-S-Trfase_C-like"/>
</dbReference>
<dbReference type="Pfam" id="PF02798">
    <property type="entry name" value="GST_N"/>
    <property type="match status" value="1"/>
</dbReference>
<keyword evidence="3" id="KW-0808">Transferase</keyword>
<dbReference type="InterPro" id="IPR040079">
    <property type="entry name" value="Glutathione_S-Trfase"/>
</dbReference>
<feature type="domain" description="GST N-terminal" evidence="6">
    <location>
        <begin position="8"/>
        <end position="85"/>
    </location>
</feature>
<dbReference type="FunFam" id="1.20.1050.10:FF:000030">
    <property type="entry name" value="Glutathione S-transferase S1"/>
    <property type="match status" value="1"/>
</dbReference>
<dbReference type="EC" id="2.5.1.18" evidence="2"/>
<dbReference type="CDD" id="cd03039">
    <property type="entry name" value="GST_N_Sigma_like"/>
    <property type="match status" value="1"/>
</dbReference>
<protein>
    <recommendedName>
        <fullName evidence="2">glutathione transferase</fullName>
        <ecNumber evidence="2">2.5.1.18</ecNumber>
    </recommendedName>
</protein>
<dbReference type="GO" id="GO:0004602">
    <property type="term" value="F:glutathione peroxidase activity"/>
    <property type="evidence" value="ECO:0007669"/>
    <property type="project" value="UniProtKB-ARBA"/>
</dbReference>
<dbReference type="OrthoDB" id="414243at2759"/>
<comment type="subunit">
    <text evidence="1">Homodimer.</text>
</comment>
<evidence type="ECO:0000256" key="5">
    <source>
        <dbReference type="ARBA" id="ARBA00047960"/>
    </source>
</evidence>
<evidence type="ECO:0000256" key="1">
    <source>
        <dbReference type="ARBA" id="ARBA00011738"/>
    </source>
</evidence>
<dbReference type="EMBL" id="CAJQZP010000171">
    <property type="protein sequence ID" value="CAG4942566.1"/>
    <property type="molecule type" value="Genomic_DNA"/>
</dbReference>
<gene>
    <name evidence="8" type="ORF">PAPOLLO_LOCUS2465</name>
</gene>
<feature type="domain" description="GST C-terminal" evidence="7">
    <location>
        <begin position="87"/>
        <end position="210"/>
    </location>
</feature>
<comment type="similarity">
    <text evidence="4">Belongs to the GST superfamily. Sigma family.</text>
</comment>
<comment type="catalytic activity">
    <reaction evidence="5">
        <text>RX + glutathione = an S-substituted glutathione + a halide anion + H(+)</text>
        <dbReference type="Rhea" id="RHEA:16437"/>
        <dbReference type="ChEBI" id="CHEBI:15378"/>
        <dbReference type="ChEBI" id="CHEBI:16042"/>
        <dbReference type="ChEBI" id="CHEBI:17792"/>
        <dbReference type="ChEBI" id="CHEBI:57925"/>
        <dbReference type="ChEBI" id="CHEBI:90779"/>
        <dbReference type="EC" id="2.5.1.18"/>
    </reaction>
</comment>
<evidence type="ECO:0000259" key="6">
    <source>
        <dbReference type="PROSITE" id="PS50404"/>
    </source>
</evidence>